<dbReference type="InterPro" id="IPR020568">
    <property type="entry name" value="Ribosomal_Su5_D2-typ_SF"/>
</dbReference>
<sequence>MSLAIVHSRAQIGVEAPAVTVEVHMANGLPSLTLVGLPETAVKESKDRVRSAILNSALQYPARRITLNLAPADLPKDGGYRLVSAVDIN</sequence>
<proteinExistence type="predicted"/>
<organism evidence="1 2">
    <name type="scientific">Pseudomonas grimontii</name>
    <dbReference type="NCBI Taxonomy" id="129847"/>
    <lineage>
        <taxon>Bacteria</taxon>
        <taxon>Pseudomonadati</taxon>
        <taxon>Pseudomonadota</taxon>
        <taxon>Gammaproteobacteria</taxon>
        <taxon>Pseudomonadales</taxon>
        <taxon>Pseudomonadaceae</taxon>
        <taxon>Pseudomonas</taxon>
    </lineage>
</organism>
<keyword evidence="2" id="KW-1185">Reference proteome</keyword>
<dbReference type="SUPFAM" id="SSF54211">
    <property type="entry name" value="Ribosomal protein S5 domain 2-like"/>
    <property type="match status" value="1"/>
</dbReference>
<evidence type="ECO:0000313" key="1">
    <source>
        <dbReference type="EMBL" id="SDQ84219.1"/>
    </source>
</evidence>
<name>A0ABY0THG4_9PSED</name>
<evidence type="ECO:0000313" key="2">
    <source>
        <dbReference type="Proteomes" id="UP000198740"/>
    </source>
</evidence>
<accession>A0ABY0THG4</accession>
<dbReference type="Proteomes" id="UP000198740">
    <property type="component" value="Unassembled WGS sequence"/>
</dbReference>
<dbReference type="InterPro" id="IPR014721">
    <property type="entry name" value="Ribsml_uS5_D2-typ_fold_subgr"/>
</dbReference>
<gene>
    <name evidence="1" type="ORF">SAMN04490186_2168</name>
</gene>
<dbReference type="Pfam" id="PF13541">
    <property type="entry name" value="ChlI"/>
    <property type="match status" value="1"/>
</dbReference>
<dbReference type="EMBL" id="FNKM01000002">
    <property type="protein sequence ID" value="SDQ84219.1"/>
    <property type="molecule type" value="Genomic_DNA"/>
</dbReference>
<dbReference type="Gene3D" id="3.30.230.10">
    <property type="match status" value="1"/>
</dbReference>
<protein>
    <submittedName>
        <fullName evidence="1">Subunit ChlI of Mg-chelatase</fullName>
    </submittedName>
</protein>
<comment type="caution">
    <text evidence="1">The sequence shown here is derived from an EMBL/GenBank/DDBJ whole genome shotgun (WGS) entry which is preliminary data.</text>
</comment>
<reference evidence="1 2" key="1">
    <citation type="submission" date="2016-10" db="EMBL/GenBank/DDBJ databases">
        <authorList>
            <person name="Varghese N."/>
            <person name="Submissions S."/>
        </authorList>
    </citation>
    <scope>NUCLEOTIDE SEQUENCE [LARGE SCALE GENOMIC DNA]</scope>
    <source>
        <strain evidence="1 2">BS2976</strain>
    </source>
</reference>